<dbReference type="AlphaFoldDB" id="A0A9X1R4D5"/>
<proteinExistence type="predicted"/>
<accession>A0A9X1R4D5</accession>
<evidence type="ECO:0000259" key="1">
    <source>
        <dbReference type="Pfam" id="PF00535"/>
    </source>
</evidence>
<dbReference type="RefSeq" id="WP_237608758.1">
    <property type="nucleotide sequence ID" value="NZ_JAIRBB010000010.1"/>
</dbReference>
<dbReference type="SUPFAM" id="SSF53448">
    <property type="entry name" value="Nucleotide-diphospho-sugar transferases"/>
    <property type="match status" value="1"/>
</dbReference>
<dbReference type="InterPro" id="IPR029044">
    <property type="entry name" value="Nucleotide-diphossugar_trans"/>
</dbReference>
<name>A0A9X1R4D5_9FLAO</name>
<dbReference type="PANTHER" id="PTHR22916">
    <property type="entry name" value="GLYCOSYLTRANSFERASE"/>
    <property type="match status" value="1"/>
</dbReference>
<feature type="domain" description="Glycosyltransferase 2-like" evidence="1">
    <location>
        <begin position="7"/>
        <end position="124"/>
    </location>
</feature>
<dbReference type="Proteomes" id="UP001139462">
    <property type="component" value="Unassembled WGS sequence"/>
</dbReference>
<keyword evidence="2" id="KW-0328">Glycosyltransferase</keyword>
<dbReference type="InterPro" id="IPR001173">
    <property type="entry name" value="Glyco_trans_2-like"/>
</dbReference>
<dbReference type="Pfam" id="PF00535">
    <property type="entry name" value="Glycos_transf_2"/>
    <property type="match status" value="1"/>
</dbReference>
<dbReference type="EMBL" id="JAIRBB010000010">
    <property type="protein sequence ID" value="MCG2431672.1"/>
    <property type="molecule type" value="Genomic_DNA"/>
</dbReference>
<gene>
    <name evidence="2" type="ORF">K8344_11125</name>
</gene>
<keyword evidence="2" id="KW-0808">Transferase</keyword>
<comment type="caution">
    <text evidence="2">The sequence shown here is derived from an EMBL/GenBank/DDBJ whole genome shotgun (WGS) entry which is preliminary data.</text>
</comment>
<keyword evidence="3" id="KW-1185">Reference proteome</keyword>
<evidence type="ECO:0000313" key="2">
    <source>
        <dbReference type="EMBL" id="MCG2431672.1"/>
    </source>
</evidence>
<protein>
    <submittedName>
        <fullName evidence="2">Glycosyltransferase</fullName>
        <ecNumber evidence="2">2.4.-.-</ecNumber>
    </submittedName>
</protein>
<evidence type="ECO:0000313" key="3">
    <source>
        <dbReference type="Proteomes" id="UP001139462"/>
    </source>
</evidence>
<reference evidence="2" key="1">
    <citation type="submission" date="2021-09" db="EMBL/GenBank/DDBJ databases">
        <title>Genome of Aequorivita sp. strain F64183.</title>
        <authorList>
            <person name="Wang Y."/>
        </authorList>
    </citation>
    <scope>NUCLEOTIDE SEQUENCE</scope>
    <source>
        <strain evidence="2">F64183</strain>
    </source>
</reference>
<dbReference type="EC" id="2.4.-.-" evidence="2"/>
<dbReference type="Gene3D" id="3.90.550.10">
    <property type="entry name" value="Spore Coat Polysaccharide Biosynthesis Protein SpsA, Chain A"/>
    <property type="match status" value="1"/>
</dbReference>
<organism evidence="2 3">
    <name type="scientific">Aequorivita xiaoshiensis</name>
    <dbReference type="NCBI Taxonomy" id="2874476"/>
    <lineage>
        <taxon>Bacteria</taxon>
        <taxon>Pseudomonadati</taxon>
        <taxon>Bacteroidota</taxon>
        <taxon>Flavobacteriia</taxon>
        <taxon>Flavobacteriales</taxon>
        <taxon>Flavobacteriaceae</taxon>
        <taxon>Aequorivita</taxon>
    </lineage>
</organism>
<dbReference type="GO" id="GO:0016758">
    <property type="term" value="F:hexosyltransferase activity"/>
    <property type="evidence" value="ECO:0007669"/>
    <property type="project" value="UniProtKB-ARBA"/>
</dbReference>
<sequence>MNNPLASILCITYNHEKFIRLCLESLVSQECDFDFEILIHDDASTDGTQAIIKEFQQKYPDIVKPILQTENQWSKKASGINLRFNYPRAKGKYIALCEGDDYWIGNDKLQKQVAFLENNPDFSMVCSAFNLIKEEEVIPIVKEGIVSAEKEVDNGFCFDLGDLMKHWFVRPSTALIRNLTDKAKVLEQYESPFDIHLFYHILKGNKGYYSKEILVVYNRHQGGVFSGRTHQELLLVYYHILKEIYRKDQNKFIKIQFLKVSFSIINLRISGLFSSRKIKTPELKDKIVGTKEVYEEIKDLIKTKQERRELYKTLIPYQIKLLKKRTQILIQRFKSL</sequence>
<dbReference type="PANTHER" id="PTHR22916:SF3">
    <property type="entry name" value="UDP-GLCNAC:BETAGAL BETA-1,3-N-ACETYLGLUCOSAMINYLTRANSFERASE-LIKE PROTEIN 1"/>
    <property type="match status" value="1"/>
</dbReference>